<dbReference type="AlphaFoldDB" id="A0A3L7E1Y3"/>
<dbReference type="RefSeq" id="WP_117953201.1">
    <property type="nucleotide sequence ID" value="NZ_QRAN01000004.1"/>
</dbReference>
<evidence type="ECO:0000313" key="2">
    <source>
        <dbReference type="EMBL" id="RLQ22895.1"/>
    </source>
</evidence>
<comment type="caution">
    <text evidence="2">The sequence shown here is derived from an EMBL/GenBank/DDBJ whole genome shotgun (WGS) entry which is preliminary data.</text>
</comment>
<sequence>MDALKLFDSDDHDIDYFYASRLPGEATGGVEDIHFHVFEPRQVRVYLSRNFQSGPGRDGVPPGPRAIRDRGLPAGVRQRR</sequence>
<proteinExistence type="predicted"/>
<accession>A0A3L7E1Y3</accession>
<gene>
    <name evidence="2" type="ORF">DWB85_05470</name>
</gene>
<dbReference type="EMBL" id="QRAN01000004">
    <property type="protein sequence ID" value="RLQ22895.1"/>
    <property type="molecule type" value="Genomic_DNA"/>
</dbReference>
<name>A0A3L7E1Y3_9GAMM</name>
<reference evidence="2 3" key="1">
    <citation type="submission" date="2018-07" db="EMBL/GenBank/DDBJ databases">
        <title>Halioglobus sp. genome submission.</title>
        <authorList>
            <person name="Ye M.-Q."/>
            <person name="Du Z.-J."/>
        </authorList>
    </citation>
    <scope>NUCLEOTIDE SEQUENCE [LARGE SCALE GENOMIC DNA]</scope>
    <source>
        <strain evidence="2 3">U0301</strain>
    </source>
</reference>
<dbReference type="OrthoDB" id="99480at2"/>
<keyword evidence="3" id="KW-1185">Reference proteome</keyword>
<evidence type="ECO:0000256" key="1">
    <source>
        <dbReference type="SAM" id="MobiDB-lite"/>
    </source>
</evidence>
<organism evidence="2 3">
    <name type="scientific">Seongchinamella sediminis</name>
    <dbReference type="NCBI Taxonomy" id="2283635"/>
    <lineage>
        <taxon>Bacteria</taxon>
        <taxon>Pseudomonadati</taxon>
        <taxon>Pseudomonadota</taxon>
        <taxon>Gammaproteobacteria</taxon>
        <taxon>Cellvibrionales</taxon>
        <taxon>Halieaceae</taxon>
        <taxon>Seongchinamella</taxon>
    </lineage>
</organism>
<dbReference type="Proteomes" id="UP000265509">
    <property type="component" value="Unassembled WGS sequence"/>
</dbReference>
<protein>
    <submittedName>
        <fullName evidence="2">Uncharacterized protein</fullName>
    </submittedName>
</protein>
<feature type="region of interest" description="Disordered" evidence="1">
    <location>
        <begin position="50"/>
        <end position="80"/>
    </location>
</feature>
<evidence type="ECO:0000313" key="3">
    <source>
        <dbReference type="Proteomes" id="UP000265509"/>
    </source>
</evidence>